<feature type="binding site" evidence="7">
    <location>
        <position position="107"/>
    </location>
    <ligand>
        <name>S-adenosyl-L-methionine</name>
        <dbReference type="ChEBI" id="CHEBI:59789"/>
    </ligand>
</feature>
<comment type="caution">
    <text evidence="9">The sequence shown here is derived from an EMBL/GenBank/DDBJ whole genome shotgun (WGS) entry which is preliminary data.</text>
</comment>
<dbReference type="GO" id="GO:0003723">
    <property type="term" value="F:RNA binding"/>
    <property type="evidence" value="ECO:0007669"/>
    <property type="project" value="UniProtKB-UniRule"/>
</dbReference>
<dbReference type="InterPro" id="IPR029063">
    <property type="entry name" value="SAM-dependent_MTases_sf"/>
</dbReference>
<dbReference type="Pfam" id="PF00398">
    <property type="entry name" value="RrnaAD"/>
    <property type="match status" value="1"/>
</dbReference>
<name>A0A7X9DKA1_UNCKA</name>
<protein>
    <submittedName>
        <fullName evidence="9">Ribosomal RNA small subunit methyltransferase A</fullName>
        <ecNumber evidence="9">2.1.1.182</ecNumber>
    </submittedName>
</protein>
<evidence type="ECO:0000256" key="7">
    <source>
        <dbReference type="PROSITE-ProRule" id="PRU01026"/>
    </source>
</evidence>
<dbReference type="PANTHER" id="PTHR11727:SF7">
    <property type="entry name" value="DIMETHYLADENOSINE TRANSFERASE-RELATED"/>
    <property type="match status" value="1"/>
</dbReference>
<dbReference type="PROSITE" id="PS51689">
    <property type="entry name" value="SAM_RNA_A_N6_MT"/>
    <property type="match status" value="1"/>
</dbReference>
<dbReference type="InterPro" id="IPR011530">
    <property type="entry name" value="rRNA_adenine_dimethylase"/>
</dbReference>
<keyword evidence="3 7" id="KW-0489">Methyltransferase</keyword>
<dbReference type="EC" id="2.1.1.182" evidence="9"/>
<evidence type="ECO:0000256" key="3">
    <source>
        <dbReference type="ARBA" id="ARBA00022603"/>
    </source>
</evidence>
<sequence length="259" mass="29565">MYEAIKKLGQNFLTDKTIAERMVDSLSLHQNDTVIEIGSGLGIVTEVLAEHMEGYNVKVYAVEIDGRFAARLESMFVEREKLVVVEADILQWLPKFSEEGSVKVLGSLPFYITSPIIHSIVKMNNLPEKVVLLVQKEVGEKIAGSAPDTTYMSAFVQTFFDVFYSETVPRQKFKPEPNVDGAVLTMTRKRKLPLNLILKYEGFLHRGFSSPRKMLNKPFKKEELEMAGINPTIRPQNLSADQWFAFFRILHNIQDYNDE</sequence>
<keyword evidence="1" id="KW-0963">Cytoplasm</keyword>
<keyword evidence="2" id="KW-0698">rRNA processing</keyword>
<feature type="binding site" evidence="7">
    <location>
        <position position="63"/>
    </location>
    <ligand>
        <name>S-adenosyl-L-methionine</name>
        <dbReference type="ChEBI" id="CHEBI:59789"/>
    </ligand>
</feature>
<dbReference type="PANTHER" id="PTHR11727">
    <property type="entry name" value="DIMETHYLADENOSINE TRANSFERASE"/>
    <property type="match status" value="1"/>
</dbReference>
<evidence type="ECO:0000259" key="8">
    <source>
        <dbReference type="SMART" id="SM00650"/>
    </source>
</evidence>
<accession>A0A7X9DKA1</accession>
<evidence type="ECO:0000256" key="2">
    <source>
        <dbReference type="ARBA" id="ARBA00022552"/>
    </source>
</evidence>
<dbReference type="InterPro" id="IPR001737">
    <property type="entry name" value="KsgA/Erm"/>
</dbReference>
<keyword evidence="5 7" id="KW-0949">S-adenosyl-L-methionine</keyword>
<dbReference type="AlphaFoldDB" id="A0A7X9DKA1"/>
<gene>
    <name evidence="9" type="primary">rsmA</name>
    <name evidence="9" type="ORF">GYA27_02280</name>
</gene>
<keyword evidence="6 7" id="KW-0694">RNA-binding</keyword>
<dbReference type="GO" id="GO:0005829">
    <property type="term" value="C:cytosol"/>
    <property type="evidence" value="ECO:0007669"/>
    <property type="project" value="TreeGrafter"/>
</dbReference>
<reference evidence="9 10" key="1">
    <citation type="journal article" date="2020" name="Biotechnol. Biofuels">
        <title>New insights from the biogas microbiome by comprehensive genome-resolved metagenomics of nearly 1600 species originating from multiple anaerobic digesters.</title>
        <authorList>
            <person name="Campanaro S."/>
            <person name="Treu L."/>
            <person name="Rodriguez-R L.M."/>
            <person name="Kovalovszki A."/>
            <person name="Ziels R.M."/>
            <person name="Maus I."/>
            <person name="Zhu X."/>
            <person name="Kougias P.G."/>
            <person name="Basile A."/>
            <person name="Luo G."/>
            <person name="Schluter A."/>
            <person name="Konstantinidis K.T."/>
            <person name="Angelidaki I."/>
        </authorList>
    </citation>
    <scope>NUCLEOTIDE SEQUENCE [LARGE SCALE GENOMIC DNA]</scope>
    <source>
        <strain evidence="9">AS27yjCOA_165</strain>
    </source>
</reference>
<dbReference type="InterPro" id="IPR023165">
    <property type="entry name" value="rRNA_Ade_diMease-like_C"/>
</dbReference>
<organism evidence="9 10">
    <name type="scientific">candidate division WWE3 bacterium</name>
    <dbReference type="NCBI Taxonomy" id="2053526"/>
    <lineage>
        <taxon>Bacteria</taxon>
        <taxon>Katanobacteria</taxon>
    </lineage>
</organism>
<evidence type="ECO:0000256" key="1">
    <source>
        <dbReference type="ARBA" id="ARBA00022490"/>
    </source>
</evidence>
<dbReference type="SUPFAM" id="SSF53335">
    <property type="entry name" value="S-adenosyl-L-methionine-dependent methyltransferases"/>
    <property type="match status" value="1"/>
</dbReference>
<dbReference type="SMART" id="SM00650">
    <property type="entry name" value="rADc"/>
    <property type="match status" value="1"/>
</dbReference>
<feature type="binding site" evidence="7">
    <location>
        <position position="13"/>
    </location>
    <ligand>
        <name>S-adenosyl-L-methionine</name>
        <dbReference type="ChEBI" id="CHEBI:59789"/>
    </ligand>
</feature>
<dbReference type="Gene3D" id="1.10.8.100">
    <property type="entry name" value="Ribosomal RNA adenine dimethylase-like, domain 2"/>
    <property type="match status" value="1"/>
</dbReference>
<dbReference type="Proteomes" id="UP000526033">
    <property type="component" value="Unassembled WGS sequence"/>
</dbReference>
<dbReference type="EMBL" id="JAAZNL010000021">
    <property type="protein sequence ID" value="NMB70005.1"/>
    <property type="molecule type" value="Genomic_DNA"/>
</dbReference>
<dbReference type="Gene3D" id="3.40.50.150">
    <property type="entry name" value="Vaccinia Virus protein VP39"/>
    <property type="match status" value="1"/>
</dbReference>
<evidence type="ECO:0000313" key="9">
    <source>
        <dbReference type="EMBL" id="NMB70005.1"/>
    </source>
</evidence>
<keyword evidence="4 7" id="KW-0808">Transferase</keyword>
<feature type="binding site" evidence="7">
    <location>
        <position position="38"/>
    </location>
    <ligand>
        <name>S-adenosyl-L-methionine</name>
        <dbReference type="ChEBI" id="CHEBI:59789"/>
    </ligand>
</feature>
<evidence type="ECO:0000256" key="6">
    <source>
        <dbReference type="ARBA" id="ARBA00022884"/>
    </source>
</evidence>
<feature type="binding site" evidence="7">
    <location>
        <position position="88"/>
    </location>
    <ligand>
        <name>S-adenosyl-L-methionine</name>
        <dbReference type="ChEBI" id="CHEBI:59789"/>
    </ligand>
</feature>
<evidence type="ECO:0000313" key="10">
    <source>
        <dbReference type="Proteomes" id="UP000526033"/>
    </source>
</evidence>
<comment type="similarity">
    <text evidence="7">Belongs to the class I-like SAM-binding methyltransferase superfamily. rRNA adenine N(6)-methyltransferase family.</text>
</comment>
<evidence type="ECO:0000256" key="5">
    <source>
        <dbReference type="ARBA" id="ARBA00022691"/>
    </source>
</evidence>
<dbReference type="NCBIfam" id="TIGR00755">
    <property type="entry name" value="ksgA"/>
    <property type="match status" value="1"/>
</dbReference>
<dbReference type="GO" id="GO:0052908">
    <property type="term" value="F:16S rRNA (adenine(1518)-N(6)/adenine(1519)-N(6))-dimethyltransferase activity"/>
    <property type="evidence" value="ECO:0007669"/>
    <property type="project" value="UniProtKB-EC"/>
</dbReference>
<dbReference type="InterPro" id="IPR020598">
    <property type="entry name" value="rRNA_Ade_methylase_Trfase_N"/>
</dbReference>
<feature type="domain" description="Ribosomal RNA adenine methylase transferase N-terminal" evidence="8">
    <location>
        <begin position="18"/>
        <end position="190"/>
    </location>
</feature>
<proteinExistence type="inferred from homology"/>
<evidence type="ECO:0000256" key="4">
    <source>
        <dbReference type="ARBA" id="ARBA00022679"/>
    </source>
</evidence>
<feature type="binding site" evidence="7">
    <location>
        <position position="11"/>
    </location>
    <ligand>
        <name>S-adenosyl-L-methionine</name>
        <dbReference type="ChEBI" id="CHEBI:59789"/>
    </ligand>
</feature>
<dbReference type="CDD" id="cd02440">
    <property type="entry name" value="AdoMet_MTases"/>
    <property type="match status" value="1"/>
</dbReference>